<evidence type="ECO:0000256" key="1">
    <source>
        <dbReference type="SAM" id="Phobius"/>
    </source>
</evidence>
<keyword evidence="3" id="KW-1185">Reference proteome</keyword>
<evidence type="ECO:0000313" key="2">
    <source>
        <dbReference type="EMBL" id="MBP2186074.1"/>
    </source>
</evidence>
<name>A0ABS4Q305_9PSEU</name>
<comment type="caution">
    <text evidence="2">The sequence shown here is derived from an EMBL/GenBank/DDBJ whole genome shotgun (WGS) entry which is preliminary data.</text>
</comment>
<dbReference type="NCBIfam" id="NF038083">
    <property type="entry name" value="CU044_5270_fam"/>
    <property type="match status" value="1"/>
</dbReference>
<gene>
    <name evidence="2" type="ORF">JOM49_007600</name>
</gene>
<organism evidence="2 3">
    <name type="scientific">Amycolatopsis magusensis</name>
    <dbReference type="NCBI Taxonomy" id="882444"/>
    <lineage>
        <taxon>Bacteria</taxon>
        <taxon>Bacillati</taxon>
        <taxon>Actinomycetota</taxon>
        <taxon>Actinomycetes</taxon>
        <taxon>Pseudonocardiales</taxon>
        <taxon>Pseudonocardiaceae</taxon>
        <taxon>Amycolatopsis</taxon>
    </lineage>
</organism>
<dbReference type="EMBL" id="JAGGMS010000001">
    <property type="protein sequence ID" value="MBP2186074.1"/>
    <property type="molecule type" value="Genomic_DNA"/>
</dbReference>
<protein>
    <recommendedName>
        <fullName evidence="4">CU044_5270 family protein</fullName>
    </recommendedName>
</protein>
<proteinExistence type="predicted"/>
<evidence type="ECO:0000313" key="3">
    <source>
        <dbReference type="Proteomes" id="UP000741013"/>
    </source>
</evidence>
<keyword evidence="1" id="KW-0812">Transmembrane</keyword>
<evidence type="ECO:0008006" key="4">
    <source>
        <dbReference type="Google" id="ProtNLM"/>
    </source>
</evidence>
<sequence length="354" mass="38557">MRDDELVDKALREIRRDTPAMSEEAYRAGYAKVLALTTDATAGTAEVVPPQRQLQRRRPSKKWWVPVAASVLLAAGVVTPVLWQDSGSPTTSVAAGGVLERAALAAEQEPPLAPGTFEYVRTTTTRDASLSPAPDSGLKPCDYDEIIVEEIWRPGDPASTWLRKRNVLPRKWTGCTEVEGRAVEASLPPEASVFPEVEQRATWGRFPPRPDDQNTDEMTRSKTLAQLWVYKPDELLTEIHRTLQSVHGTDTKRAFDIAVTLTRLAQTPPKERAAAFRVITMLPGVDFTEGVANSEGRPGTAVSVTGDSSRQELLIDPESGEVLGYRTTQLSPGDTSMVAISSETAVVSGEGVRP</sequence>
<keyword evidence="1" id="KW-0472">Membrane</keyword>
<keyword evidence="1" id="KW-1133">Transmembrane helix</keyword>
<feature type="transmembrane region" description="Helical" evidence="1">
    <location>
        <begin position="63"/>
        <end position="83"/>
    </location>
</feature>
<reference evidence="2 3" key="1">
    <citation type="submission" date="2021-03" db="EMBL/GenBank/DDBJ databases">
        <title>Sequencing the genomes of 1000 actinobacteria strains.</title>
        <authorList>
            <person name="Klenk H.-P."/>
        </authorList>
    </citation>
    <scope>NUCLEOTIDE SEQUENCE [LARGE SCALE GENOMIC DNA]</scope>
    <source>
        <strain evidence="2 3">DSM 45510</strain>
    </source>
</reference>
<accession>A0ABS4Q305</accession>
<dbReference type="RefSeq" id="WP_209668914.1">
    <property type="nucleotide sequence ID" value="NZ_JAGGMS010000001.1"/>
</dbReference>
<dbReference type="InterPro" id="IPR047789">
    <property type="entry name" value="CU044_5270-like"/>
</dbReference>
<dbReference type="Proteomes" id="UP000741013">
    <property type="component" value="Unassembled WGS sequence"/>
</dbReference>